<dbReference type="PROSITE" id="PS50931">
    <property type="entry name" value="HTH_LYSR"/>
    <property type="match status" value="1"/>
</dbReference>
<dbReference type="Pfam" id="PF00126">
    <property type="entry name" value="HTH_1"/>
    <property type="match status" value="1"/>
</dbReference>
<evidence type="ECO:0000256" key="4">
    <source>
        <dbReference type="ARBA" id="ARBA00023163"/>
    </source>
</evidence>
<protein>
    <submittedName>
        <fullName evidence="6">LysR family glycine cleavage system transcriptional activator</fullName>
    </submittedName>
</protein>
<evidence type="ECO:0000256" key="3">
    <source>
        <dbReference type="ARBA" id="ARBA00023125"/>
    </source>
</evidence>
<dbReference type="Pfam" id="PF03466">
    <property type="entry name" value="LysR_substrate"/>
    <property type="match status" value="1"/>
</dbReference>
<comment type="similarity">
    <text evidence="1">Belongs to the LysR transcriptional regulatory family.</text>
</comment>
<reference evidence="6 7" key="1">
    <citation type="submission" date="2020-08" db="EMBL/GenBank/DDBJ databases">
        <title>Exploring microbial biodiversity for novel pathways involved in the catabolism of aromatic compounds derived from lignin.</title>
        <authorList>
            <person name="Elkins J."/>
        </authorList>
    </citation>
    <scope>NUCLEOTIDE SEQUENCE [LARGE SCALE GENOMIC DNA]</scope>
    <source>
        <strain evidence="6 7">B1D3A</strain>
    </source>
</reference>
<keyword evidence="2" id="KW-0805">Transcription regulation</keyword>
<dbReference type="PANTHER" id="PTHR30537">
    <property type="entry name" value="HTH-TYPE TRANSCRIPTIONAL REGULATOR"/>
    <property type="match status" value="1"/>
</dbReference>
<keyword evidence="4" id="KW-0804">Transcription</keyword>
<dbReference type="InterPro" id="IPR036388">
    <property type="entry name" value="WH-like_DNA-bd_sf"/>
</dbReference>
<evidence type="ECO:0000256" key="1">
    <source>
        <dbReference type="ARBA" id="ARBA00009437"/>
    </source>
</evidence>
<accession>A0ABR6NH49</accession>
<name>A0ABR6NH49_9SPHN</name>
<evidence type="ECO:0000313" key="6">
    <source>
        <dbReference type="EMBL" id="MBB5986613.1"/>
    </source>
</evidence>
<dbReference type="SUPFAM" id="SSF46785">
    <property type="entry name" value="Winged helix' DNA-binding domain"/>
    <property type="match status" value="1"/>
</dbReference>
<evidence type="ECO:0000256" key="2">
    <source>
        <dbReference type="ARBA" id="ARBA00023015"/>
    </source>
</evidence>
<gene>
    <name evidence="6" type="ORF">HNP60_002587</name>
</gene>
<evidence type="ECO:0000313" key="7">
    <source>
        <dbReference type="Proteomes" id="UP001138540"/>
    </source>
</evidence>
<feature type="domain" description="HTH lysR-type" evidence="5">
    <location>
        <begin position="7"/>
        <end position="64"/>
    </location>
</feature>
<dbReference type="EMBL" id="JACHKA010000001">
    <property type="protein sequence ID" value="MBB5986613.1"/>
    <property type="molecule type" value="Genomic_DNA"/>
</dbReference>
<comment type="caution">
    <text evidence="6">The sequence shown here is derived from an EMBL/GenBank/DDBJ whole genome shotgun (WGS) entry which is preliminary data.</text>
</comment>
<organism evidence="6 7">
    <name type="scientific">Sphingobium lignivorans</name>
    <dbReference type="NCBI Taxonomy" id="2735886"/>
    <lineage>
        <taxon>Bacteria</taxon>
        <taxon>Pseudomonadati</taxon>
        <taxon>Pseudomonadota</taxon>
        <taxon>Alphaproteobacteria</taxon>
        <taxon>Sphingomonadales</taxon>
        <taxon>Sphingomonadaceae</taxon>
        <taxon>Sphingobium</taxon>
    </lineage>
</organism>
<dbReference type="CDD" id="cd08432">
    <property type="entry name" value="PBP2_GcdR_TrpI_HvrB_AmpR_like"/>
    <property type="match status" value="1"/>
</dbReference>
<dbReference type="InterPro" id="IPR058163">
    <property type="entry name" value="LysR-type_TF_proteobact-type"/>
</dbReference>
<proteinExistence type="inferred from homology"/>
<evidence type="ECO:0000259" key="5">
    <source>
        <dbReference type="PROSITE" id="PS50931"/>
    </source>
</evidence>
<dbReference type="RefSeq" id="WP_184154314.1">
    <property type="nucleotide sequence ID" value="NZ_JACHKA010000001.1"/>
</dbReference>
<sequence length="317" mass="34973">MNEPRLPPLTALRALEACSRLRSFARAAEELGVTPGAVTQHIRTIEDWVGTPLFRRTGREVLLTELLEEALPTLREGFDRLAETGRILRSGGRSGRVVSLSAPPSFASKWLLPRLDRFREMHPSIEVWVSADMQLVDFLNTNVDLAIRYGGGAYDGLVAEKLLEETVLPVASPALAEKLGFGDNPDRLLGAPLLHDASDEGDPSCPDWPMWFQARNVRGAETRIGPRYNQSSLVIEEAVAGKGIALARRVIAEMDLDAGRLVPLLPDETRLAFAYWLVWPRGRTLRAPVRAFISWLMSETAKDGLPRPHDPGIMSGA</sequence>
<keyword evidence="3" id="KW-0238">DNA-binding</keyword>
<keyword evidence="7" id="KW-1185">Reference proteome</keyword>
<dbReference type="InterPro" id="IPR000847">
    <property type="entry name" value="LysR_HTH_N"/>
</dbReference>
<dbReference type="SUPFAM" id="SSF53850">
    <property type="entry name" value="Periplasmic binding protein-like II"/>
    <property type="match status" value="1"/>
</dbReference>
<dbReference type="Proteomes" id="UP001138540">
    <property type="component" value="Unassembled WGS sequence"/>
</dbReference>
<dbReference type="Gene3D" id="1.10.10.10">
    <property type="entry name" value="Winged helix-like DNA-binding domain superfamily/Winged helix DNA-binding domain"/>
    <property type="match status" value="1"/>
</dbReference>
<dbReference type="PANTHER" id="PTHR30537:SF26">
    <property type="entry name" value="GLYCINE CLEAVAGE SYSTEM TRANSCRIPTIONAL ACTIVATOR"/>
    <property type="match status" value="1"/>
</dbReference>
<dbReference type="InterPro" id="IPR036390">
    <property type="entry name" value="WH_DNA-bd_sf"/>
</dbReference>
<dbReference type="InterPro" id="IPR005119">
    <property type="entry name" value="LysR_subst-bd"/>
</dbReference>
<dbReference type="Gene3D" id="3.40.190.10">
    <property type="entry name" value="Periplasmic binding protein-like II"/>
    <property type="match status" value="2"/>
</dbReference>